<keyword evidence="2" id="KW-1185">Reference proteome</keyword>
<gene>
    <name evidence="1" type="ORF">SAMN02982922_0313</name>
</gene>
<name>A0A1X7MNX9_9HYPH</name>
<organism evidence="1 2">
    <name type="scientific">Mesorhizobium australicum</name>
    <dbReference type="NCBI Taxonomy" id="536018"/>
    <lineage>
        <taxon>Bacteria</taxon>
        <taxon>Pseudomonadati</taxon>
        <taxon>Pseudomonadota</taxon>
        <taxon>Alphaproteobacteria</taxon>
        <taxon>Hyphomicrobiales</taxon>
        <taxon>Phyllobacteriaceae</taxon>
        <taxon>Mesorhizobium</taxon>
    </lineage>
</organism>
<reference evidence="1 2" key="1">
    <citation type="submission" date="2017-04" db="EMBL/GenBank/DDBJ databases">
        <authorList>
            <person name="Afonso C.L."/>
            <person name="Miller P.J."/>
            <person name="Scott M.A."/>
            <person name="Spackman E."/>
            <person name="Goraichik I."/>
            <person name="Dimitrov K.M."/>
            <person name="Suarez D.L."/>
            <person name="Swayne D.E."/>
        </authorList>
    </citation>
    <scope>NUCLEOTIDE SEQUENCE [LARGE SCALE GENOMIC DNA]</scope>
    <source>
        <strain evidence="1 2">B5P</strain>
    </source>
</reference>
<dbReference type="EMBL" id="FXBL01000003">
    <property type="protein sequence ID" value="SMH26542.1"/>
    <property type="molecule type" value="Genomic_DNA"/>
</dbReference>
<protein>
    <submittedName>
        <fullName evidence="1">Uncharacterized protein</fullName>
    </submittedName>
</protein>
<proteinExistence type="predicted"/>
<evidence type="ECO:0000313" key="2">
    <source>
        <dbReference type="Proteomes" id="UP000193083"/>
    </source>
</evidence>
<dbReference type="Proteomes" id="UP000193083">
    <property type="component" value="Unassembled WGS sequence"/>
</dbReference>
<dbReference type="RefSeq" id="WP_085462690.1">
    <property type="nucleotide sequence ID" value="NZ_FXBL01000003.1"/>
</dbReference>
<accession>A0A1X7MNX9</accession>
<dbReference type="AlphaFoldDB" id="A0A1X7MNX9"/>
<evidence type="ECO:0000313" key="1">
    <source>
        <dbReference type="EMBL" id="SMH26542.1"/>
    </source>
</evidence>
<dbReference type="OrthoDB" id="3698953at2"/>
<sequence>MSRYAITVTGSDGRFDPDAAIGYDPPLRTLFLQAFPDGTGDDIALWLGTSDRQFETINALHTAAQSRGFDFMPLPHDIAAQLPEDLAQEASGPPHDGPLAELLRRLQSK</sequence>